<feature type="region of interest" description="Disordered" evidence="1">
    <location>
        <begin position="19"/>
        <end position="39"/>
    </location>
</feature>
<dbReference type="KEGG" id="rhp:LPB142_05125"/>
<keyword evidence="5" id="KW-1185">Reference proteome</keyword>
<sequence length="300" mass="30373">MRARAVLAALLVMAGVAQAEPPTTSPRPLPNPHRPAEAAPDLAAVPHPVPSPLAGASLAASAISAARPAPLAPAPQVAAEPNGTLTILAASPRPMPRPESGAPAATAPAPQVTMSGASVPLKLGKPGAKGMVCGTPGLIGVAVPAIPGELEGCGLENGVRLTSVAGVPLSIPATVDCNTAKALKTWVDRGIIPAVGRAGGGLARLEIAGSYACRGRNRQAGAKISEHGRGKAIDLRGLTLANGKVITVEADWRREGKILQAVHRSACGTFGTVLGPKSDAFHRDHIHVDTARYNYGAYCK</sequence>
<dbReference type="RefSeq" id="WP_071165713.1">
    <property type="nucleotide sequence ID" value="NZ_CP017781.1"/>
</dbReference>
<proteinExistence type="predicted"/>
<keyword evidence="2" id="KW-0732">Signal</keyword>
<evidence type="ECO:0000256" key="2">
    <source>
        <dbReference type="SAM" id="SignalP"/>
    </source>
</evidence>
<feature type="domain" description="Extensin-like C-terminal" evidence="3">
    <location>
        <begin position="149"/>
        <end position="300"/>
    </location>
</feature>
<feature type="chain" id="PRO_5009443522" description="Extensin-like C-terminal domain-containing protein" evidence="2">
    <location>
        <begin position="20"/>
        <end position="300"/>
    </location>
</feature>
<dbReference type="STRING" id="1850250.LPB142_05125"/>
<evidence type="ECO:0000313" key="4">
    <source>
        <dbReference type="EMBL" id="AOZ68772.1"/>
    </source>
</evidence>
<dbReference type="EMBL" id="CP017781">
    <property type="protein sequence ID" value="AOZ68772.1"/>
    <property type="molecule type" value="Genomic_DNA"/>
</dbReference>
<feature type="signal peptide" evidence="2">
    <location>
        <begin position="1"/>
        <end position="19"/>
    </location>
</feature>
<evidence type="ECO:0000256" key="1">
    <source>
        <dbReference type="SAM" id="MobiDB-lite"/>
    </source>
</evidence>
<dbReference type="InterPro" id="IPR009683">
    <property type="entry name" value="Extensin-like_C"/>
</dbReference>
<organism evidence="4 5">
    <name type="scientific">Rhodobacter xanthinilyticus</name>
    <dbReference type="NCBI Taxonomy" id="1850250"/>
    <lineage>
        <taxon>Bacteria</taxon>
        <taxon>Pseudomonadati</taxon>
        <taxon>Pseudomonadota</taxon>
        <taxon>Alphaproteobacteria</taxon>
        <taxon>Rhodobacterales</taxon>
        <taxon>Rhodobacter group</taxon>
        <taxon>Rhodobacter</taxon>
    </lineage>
</organism>
<accession>A0A1D9MA79</accession>
<name>A0A1D9MA79_9RHOB</name>
<dbReference type="AlphaFoldDB" id="A0A1D9MA79"/>
<reference evidence="4 5" key="1">
    <citation type="submission" date="2016-10" db="EMBL/GenBank/DDBJ databases">
        <title>Rhodobacter sp. LPB0142, isolated from sea water.</title>
        <authorList>
            <person name="Kim E."/>
            <person name="Yi H."/>
        </authorList>
    </citation>
    <scope>NUCLEOTIDE SEQUENCE [LARGE SCALE GENOMIC DNA]</scope>
    <source>
        <strain evidence="4 5">LPB0142</strain>
    </source>
</reference>
<protein>
    <recommendedName>
        <fullName evidence="3">Extensin-like C-terminal domain-containing protein</fullName>
    </recommendedName>
</protein>
<dbReference type="Pfam" id="PF06904">
    <property type="entry name" value="Extensin-like_C"/>
    <property type="match status" value="1"/>
</dbReference>
<evidence type="ECO:0000313" key="5">
    <source>
        <dbReference type="Proteomes" id="UP000176562"/>
    </source>
</evidence>
<feature type="region of interest" description="Disordered" evidence="1">
    <location>
        <begin position="92"/>
        <end position="111"/>
    </location>
</feature>
<evidence type="ECO:0000259" key="3">
    <source>
        <dbReference type="Pfam" id="PF06904"/>
    </source>
</evidence>
<feature type="compositionally biased region" description="Pro residues" evidence="1">
    <location>
        <begin position="23"/>
        <end position="33"/>
    </location>
</feature>
<dbReference type="Proteomes" id="UP000176562">
    <property type="component" value="Chromosome"/>
</dbReference>
<gene>
    <name evidence="4" type="ORF">LPB142_05125</name>
</gene>